<protein>
    <recommendedName>
        <fullName evidence="2">Disease resistance R13L4/SHOC-2-like LRR domain-containing protein</fullName>
    </recommendedName>
</protein>
<feature type="domain" description="Disease resistance R13L4/SHOC-2-like LRR" evidence="2">
    <location>
        <begin position="306"/>
        <end position="604"/>
    </location>
</feature>
<dbReference type="EMBL" id="RWGY01000007">
    <property type="protein sequence ID" value="TVU40500.1"/>
    <property type="molecule type" value="Genomic_DNA"/>
</dbReference>
<evidence type="ECO:0000313" key="4">
    <source>
        <dbReference type="Proteomes" id="UP000324897"/>
    </source>
</evidence>
<accession>A0A5J9VZG9</accession>
<evidence type="ECO:0000313" key="3">
    <source>
        <dbReference type="EMBL" id="TVU40500.1"/>
    </source>
</evidence>
<dbReference type="SUPFAM" id="SSF52047">
    <property type="entry name" value="RNI-like"/>
    <property type="match status" value="1"/>
</dbReference>
<dbReference type="PANTHER" id="PTHR47186">
    <property type="entry name" value="LEUCINE-RICH REPEAT-CONTAINING PROTEIN 57"/>
    <property type="match status" value="1"/>
</dbReference>
<name>A0A5J9VZG9_9POAL</name>
<organism evidence="3 4">
    <name type="scientific">Eragrostis curvula</name>
    <name type="common">weeping love grass</name>
    <dbReference type="NCBI Taxonomy" id="38414"/>
    <lineage>
        <taxon>Eukaryota</taxon>
        <taxon>Viridiplantae</taxon>
        <taxon>Streptophyta</taxon>
        <taxon>Embryophyta</taxon>
        <taxon>Tracheophyta</taxon>
        <taxon>Spermatophyta</taxon>
        <taxon>Magnoliopsida</taxon>
        <taxon>Liliopsida</taxon>
        <taxon>Poales</taxon>
        <taxon>Poaceae</taxon>
        <taxon>PACMAD clade</taxon>
        <taxon>Chloridoideae</taxon>
        <taxon>Eragrostideae</taxon>
        <taxon>Eragrostidinae</taxon>
        <taxon>Eragrostis</taxon>
    </lineage>
</organism>
<keyword evidence="4" id="KW-1185">Reference proteome</keyword>
<comment type="caution">
    <text evidence="3">The sequence shown here is derived from an EMBL/GenBank/DDBJ whole genome shotgun (WGS) entry which is preliminary data.</text>
</comment>
<sequence length="626" mass="70933">MSHVRTLIALGDAFEWMQPLSRFSVLRALVLECFPINNNNHHHHHLKDLGSLHHLRYLEIRGKFEADLLQAIGNLKHLNTLYFSGTSIKELPASIVQLRELESLMTGQGVKFPDGIGNLVSLQQLEVDATGSPQTLAELGNLTRLRLLRVIELSDDSEKSVKNFLQSLSNLHNIHTLYILNGKEKICSLDCMPDQWSSPAHLQYFYTSNLIMTKLPRWFSSLFKLSCLSIEVNKLRQDDVELLEALSVLRFLDLAVGFDGTTEERLVIGIDHPFGSLTDFKFKHFARCWLVFGHGVMLPTTVDMSNDLGILHHLRYLEIRGKFEADLKHLNTLYLSGTSIKELPASIVQLRELECLMTGGGVKFPDGIGSLGSLQQLELDVTGSPQTLAELGNLTRLRLLIVIGLSDDSKNCVKNFLQSLSNLHNIHTLYILNGKEKICSLDCMPDQWSRPTHLQYFHTSNLIMTKLPRWFSSLSKLSCLSIEVNMLRQDDVKLLGALSVLRFLDLAVGFDGTTEERLVIGIDHPFGSLTDFMFKHFARCWLVFGQGVMPKLQRLKLHFRVQKREGGAFDVGLEKLTSLKQVLVEDAEAKFRDAIDKHQIHPTLELSRKDEFGMVDYVEQISMPRL</sequence>
<dbReference type="AlphaFoldDB" id="A0A5J9VZG9"/>
<evidence type="ECO:0000256" key="1">
    <source>
        <dbReference type="ARBA" id="ARBA00022737"/>
    </source>
</evidence>
<dbReference type="OrthoDB" id="693179at2759"/>
<reference evidence="3 4" key="1">
    <citation type="journal article" date="2019" name="Sci. Rep.">
        <title>A high-quality genome of Eragrostis curvula grass provides insights into Poaceae evolution and supports new strategies to enhance forage quality.</title>
        <authorList>
            <person name="Carballo J."/>
            <person name="Santos B.A.C.M."/>
            <person name="Zappacosta D."/>
            <person name="Garbus I."/>
            <person name="Selva J.P."/>
            <person name="Gallo C.A."/>
            <person name="Diaz A."/>
            <person name="Albertini E."/>
            <person name="Caccamo M."/>
            <person name="Echenique V."/>
        </authorList>
    </citation>
    <scope>NUCLEOTIDE SEQUENCE [LARGE SCALE GENOMIC DNA]</scope>
    <source>
        <strain evidence="4">cv. Victoria</strain>
        <tissue evidence="3">Leaf</tissue>
    </source>
</reference>
<dbReference type="Proteomes" id="UP000324897">
    <property type="component" value="Chromosome 4"/>
</dbReference>
<feature type="non-terminal residue" evidence="3">
    <location>
        <position position="1"/>
    </location>
</feature>
<feature type="domain" description="Disease resistance R13L4/SHOC-2-like LRR" evidence="2">
    <location>
        <begin position="3"/>
        <end position="297"/>
    </location>
</feature>
<dbReference type="InterPro" id="IPR032675">
    <property type="entry name" value="LRR_dom_sf"/>
</dbReference>
<dbReference type="Pfam" id="PF23598">
    <property type="entry name" value="LRR_14"/>
    <property type="match status" value="2"/>
</dbReference>
<keyword evidence="1" id="KW-0677">Repeat</keyword>
<dbReference type="InterPro" id="IPR055414">
    <property type="entry name" value="LRR_R13L4/SHOC2-like"/>
</dbReference>
<dbReference type="SUPFAM" id="SSF52058">
    <property type="entry name" value="L domain-like"/>
    <property type="match status" value="1"/>
</dbReference>
<dbReference type="PANTHER" id="PTHR47186:SF3">
    <property type="entry name" value="OS09G0267800 PROTEIN"/>
    <property type="match status" value="1"/>
</dbReference>
<feature type="non-terminal residue" evidence="3">
    <location>
        <position position="626"/>
    </location>
</feature>
<dbReference type="Gene3D" id="3.80.10.10">
    <property type="entry name" value="Ribonuclease Inhibitor"/>
    <property type="match status" value="2"/>
</dbReference>
<proteinExistence type="predicted"/>
<gene>
    <name evidence="3" type="ORF">EJB05_13967</name>
</gene>
<evidence type="ECO:0000259" key="2">
    <source>
        <dbReference type="Pfam" id="PF23598"/>
    </source>
</evidence>
<dbReference type="Gramene" id="TVU40500">
    <property type="protein sequence ID" value="TVU40500"/>
    <property type="gene ID" value="EJB05_13967"/>
</dbReference>